<dbReference type="InterPro" id="IPR001610">
    <property type="entry name" value="PAC"/>
</dbReference>
<dbReference type="InterPro" id="IPR011006">
    <property type="entry name" value="CheY-like_superfamily"/>
</dbReference>
<keyword evidence="5" id="KW-0418">Kinase</keyword>
<dbReference type="PROSITE" id="PS50109">
    <property type="entry name" value="HIS_KIN"/>
    <property type="match status" value="1"/>
</dbReference>
<evidence type="ECO:0000256" key="1">
    <source>
        <dbReference type="ARBA" id="ARBA00000085"/>
    </source>
</evidence>
<dbReference type="Gene3D" id="1.10.287.130">
    <property type="match status" value="1"/>
</dbReference>
<dbReference type="InterPro" id="IPR000700">
    <property type="entry name" value="PAS-assoc_C"/>
</dbReference>
<evidence type="ECO:0000256" key="3">
    <source>
        <dbReference type="ARBA" id="ARBA00022553"/>
    </source>
</evidence>
<dbReference type="PROSITE" id="PS50110">
    <property type="entry name" value="RESPONSE_REGULATORY"/>
    <property type="match status" value="1"/>
</dbReference>
<feature type="domain" description="PAC" evidence="10">
    <location>
        <begin position="350"/>
        <end position="402"/>
    </location>
</feature>
<reference evidence="12" key="1">
    <citation type="submission" date="2019-08" db="EMBL/GenBank/DDBJ databases">
        <title>Seonamhaeicola sediminis sp. nov., isolated from marine sediment.</title>
        <authorList>
            <person name="Cao W.R."/>
        </authorList>
    </citation>
    <scope>NUCLEOTIDE SEQUENCE [LARGE SCALE GENOMIC DNA]</scope>
    <source>
        <strain evidence="12">Gy8</strain>
    </source>
</reference>
<keyword evidence="4" id="KW-0808">Transferase</keyword>
<evidence type="ECO:0000256" key="6">
    <source>
        <dbReference type="PROSITE-ProRule" id="PRU00169"/>
    </source>
</evidence>
<dbReference type="SUPFAM" id="SSF55874">
    <property type="entry name" value="ATPase domain of HSP90 chaperone/DNA topoisomerase II/histidine kinase"/>
    <property type="match status" value="1"/>
</dbReference>
<dbReference type="Gene3D" id="3.30.450.20">
    <property type="entry name" value="PAS domain"/>
    <property type="match status" value="7"/>
</dbReference>
<evidence type="ECO:0000256" key="4">
    <source>
        <dbReference type="ARBA" id="ARBA00022679"/>
    </source>
</evidence>
<dbReference type="OrthoDB" id="9811889at2"/>
<dbReference type="SMART" id="SM00086">
    <property type="entry name" value="PAC"/>
    <property type="match status" value="6"/>
</dbReference>
<dbReference type="SUPFAM" id="SSF52172">
    <property type="entry name" value="CheY-like"/>
    <property type="match status" value="1"/>
</dbReference>
<feature type="domain" description="Response regulatory" evidence="8">
    <location>
        <begin position="1169"/>
        <end position="1285"/>
    </location>
</feature>
<feature type="domain" description="PAS" evidence="9">
    <location>
        <begin position="276"/>
        <end position="320"/>
    </location>
</feature>
<proteinExistence type="predicted"/>
<dbReference type="NCBIfam" id="TIGR00229">
    <property type="entry name" value="sensory_box"/>
    <property type="match status" value="7"/>
</dbReference>
<evidence type="ECO:0000259" key="7">
    <source>
        <dbReference type="PROSITE" id="PS50109"/>
    </source>
</evidence>
<dbReference type="InterPro" id="IPR035965">
    <property type="entry name" value="PAS-like_dom_sf"/>
</dbReference>
<dbReference type="EC" id="2.7.13.3" evidence="2"/>
<dbReference type="PRINTS" id="PR00344">
    <property type="entry name" value="BCTRLSENSOR"/>
</dbReference>
<dbReference type="SUPFAM" id="SSF55785">
    <property type="entry name" value="PYP-like sensor domain (PAS domain)"/>
    <property type="match status" value="7"/>
</dbReference>
<organism evidence="11 12">
    <name type="scientific">Seonamhaeicola algicola</name>
    <dbReference type="NCBI Taxonomy" id="1719036"/>
    <lineage>
        <taxon>Bacteria</taxon>
        <taxon>Pseudomonadati</taxon>
        <taxon>Bacteroidota</taxon>
        <taxon>Flavobacteriia</taxon>
        <taxon>Flavobacteriales</taxon>
        <taxon>Flavobacteriaceae</taxon>
    </lineage>
</organism>
<feature type="modified residue" description="4-aspartylphosphate" evidence="6">
    <location>
        <position position="1220"/>
    </location>
</feature>
<dbReference type="InterPro" id="IPR003661">
    <property type="entry name" value="HisK_dim/P_dom"/>
</dbReference>
<dbReference type="InterPro" id="IPR001789">
    <property type="entry name" value="Sig_transdc_resp-reg_receiver"/>
</dbReference>
<comment type="caution">
    <text evidence="11">The sequence shown here is derived from an EMBL/GenBank/DDBJ whole genome shotgun (WGS) entry which is preliminary data.</text>
</comment>
<accession>A0A5C7AJG1</accession>
<evidence type="ECO:0000259" key="8">
    <source>
        <dbReference type="PROSITE" id="PS50110"/>
    </source>
</evidence>
<dbReference type="Pfam" id="PF08447">
    <property type="entry name" value="PAS_3"/>
    <property type="match status" value="2"/>
</dbReference>
<dbReference type="CDD" id="cd17546">
    <property type="entry name" value="REC_hyHK_CKI1_RcsC-like"/>
    <property type="match status" value="1"/>
</dbReference>
<dbReference type="SMART" id="SM00388">
    <property type="entry name" value="HisKA"/>
    <property type="match status" value="1"/>
</dbReference>
<sequence>MKSNQNKKLYDLIKEDESFFSTIQEGLLEGLQTWRIDSPIHQWINPRILLFLGYAPSQISFLSNAILDIINPHDLQLALQSFKKHLENETHPYDQEIRFTHSNGNIVWIRSRGFASRNANGKPEKMFGFHQDITELKKLQQKLELKEEATNKKEQIFISIFEQSPLAIQIYDQDGKLTNANNQTLTLFGIKNKSEIIGFNLWDDPNLTAEYRKELKAGKTIKVPATFNPTPKNPSNAIYVENFVLPIYNKNKVTGYLVQVTNITESKLAQDELIHNEKKFRSIFDNSNIAMMLCTPYGIITEINNQFLNLTGYTQKDLINTAYKNIPSFKVFENEIEKLKQLIKKEINNYRLEKCLIKKNGNPIWLDIVITARQNDEGITDMLIIMASDISESKKSEAILKNMLNELQVIYDHNPSYTYLKDTKNNILKISNTAAQAIGLTKEQIEGKNASEIYPMMADEYYKSDLEVINSGKAKLNYLNTLHNKFGEVRWTITNKIPIKENGKDVSGILVVSTDITELKLNEEKLNVAIEGANLGTWELNLKTNEIYTNKYWLDHLGYEQDEVTLKLDWWYSIMHPDDVEYCKDLMIQHLEGKTDIYRAEIRVKNKAGQWVWVHERGKVVSRNIKNKPILVSGIHADITKRKNNEQKLLKQNHDLKKAIEKAEAGEKTFKQLFYEHSAIKFIICKDSGKIYDANPAAANFYGWSIDELKKMKISDLNLLSASEIKNVMDKVSNKEKLHFEFKHKKADGSIADIEVYSSNILIDNKSYFYSIVHDITEKKKQEQHIKLLGKSVEQSPVAIFITNKNGIIEYINPAFTKITGYTYSDIENSSLNILNSGSHSQAFYNNLWDTIKNNKKWTGEIQNKRKDGTLYWCSLAISPIVNENNEIINFVAASEDITHKKTMVDDLILAKEKAEEANKLKTEFLNNISHEIRTPVNGIVNFSEFLNEPDLDTEKRIHYASILKNSSKQLLNIIDDILEISTLKTEKVKVVNQPFNLNSFMLDMYAIYSVKSKETNIPFNLNKPNSKDIIYINSDKSRLQKALKHILNNAFKFTHNGYIELSYTISNNAVSFYIKDTGIGIEAKHTNSIFNRFVQENKSIAQNYGGLGLGLSIAKENAELVGATISIKSAKGAGTTFCINLPTSVEIDKNPDDSSKNIISQIEKDNVNILIVEDENLNFIILKKLLLKTHQNFNIMHALNGQEAVDLCNNQTIDLIFMDMNMPVKNGYNATKEIKLNHPKTPIIAQSAYTLDNDIKKAFDAGVDDFLAKPIDKKLLFKILNKYVKIKS</sequence>
<feature type="domain" description="PAC" evidence="10">
    <location>
        <begin position="476"/>
        <end position="528"/>
    </location>
</feature>
<evidence type="ECO:0000313" key="12">
    <source>
        <dbReference type="Proteomes" id="UP000321790"/>
    </source>
</evidence>
<dbReference type="PROSITE" id="PS50112">
    <property type="entry name" value="PAS"/>
    <property type="match status" value="4"/>
</dbReference>
<dbReference type="Pfam" id="PF00072">
    <property type="entry name" value="Response_reg"/>
    <property type="match status" value="1"/>
</dbReference>
<keyword evidence="12" id="KW-1185">Reference proteome</keyword>
<dbReference type="Gene3D" id="3.40.50.2300">
    <property type="match status" value="1"/>
</dbReference>
<feature type="domain" description="PAC" evidence="10">
    <location>
        <begin position="598"/>
        <end position="651"/>
    </location>
</feature>
<feature type="domain" description="Histidine kinase" evidence="7">
    <location>
        <begin position="928"/>
        <end position="1146"/>
    </location>
</feature>
<dbReference type="PROSITE" id="PS50113">
    <property type="entry name" value="PAC"/>
    <property type="match status" value="5"/>
</dbReference>
<evidence type="ECO:0000256" key="2">
    <source>
        <dbReference type="ARBA" id="ARBA00012438"/>
    </source>
</evidence>
<dbReference type="PANTHER" id="PTHR43304:SF1">
    <property type="entry name" value="PAC DOMAIN-CONTAINING PROTEIN"/>
    <property type="match status" value="1"/>
</dbReference>
<feature type="domain" description="PAS" evidence="9">
    <location>
        <begin position="403"/>
        <end position="460"/>
    </location>
</feature>
<dbReference type="Proteomes" id="UP000321790">
    <property type="component" value="Unassembled WGS sequence"/>
</dbReference>
<dbReference type="InterPro" id="IPR000014">
    <property type="entry name" value="PAS"/>
</dbReference>
<dbReference type="InterPro" id="IPR036890">
    <property type="entry name" value="HATPase_C_sf"/>
</dbReference>
<dbReference type="CDD" id="cd00082">
    <property type="entry name" value="HisKA"/>
    <property type="match status" value="1"/>
</dbReference>
<feature type="domain" description="PAC" evidence="10">
    <location>
        <begin position="93"/>
        <end position="145"/>
    </location>
</feature>
<dbReference type="EMBL" id="VOSC01000028">
    <property type="protein sequence ID" value="TXE08084.1"/>
    <property type="molecule type" value="Genomic_DNA"/>
</dbReference>
<comment type="catalytic activity">
    <reaction evidence="1">
        <text>ATP + protein L-histidine = ADP + protein N-phospho-L-histidine.</text>
        <dbReference type="EC" id="2.7.13.3"/>
    </reaction>
</comment>
<dbReference type="InterPro" id="IPR003594">
    <property type="entry name" value="HATPase_dom"/>
</dbReference>
<feature type="domain" description="PAS" evidence="9">
    <location>
        <begin position="785"/>
        <end position="827"/>
    </location>
</feature>
<evidence type="ECO:0000256" key="5">
    <source>
        <dbReference type="ARBA" id="ARBA00022777"/>
    </source>
</evidence>
<keyword evidence="3 6" id="KW-0597">Phosphoprotein</keyword>
<feature type="domain" description="PAC" evidence="10">
    <location>
        <begin position="858"/>
        <end position="910"/>
    </location>
</feature>
<dbReference type="Gene3D" id="3.30.565.10">
    <property type="entry name" value="Histidine kinase-like ATPase, C-terminal domain"/>
    <property type="match status" value="1"/>
</dbReference>
<dbReference type="InterPro" id="IPR013655">
    <property type="entry name" value="PAS_fold_3"/>
</dbReference>
<dbReference type="Pfam" id="PF02518">
    <property type="entry name" value="HATPase_c"/>
    <property type="match status" value="1"/>
</dbReference>
<evidence type="ECO:0000259" key="10">
    <source>
        <dbReference type="PROSITE" id="PS50113"/>
    </source>
</evidence>
<dbReference type="InterPro" id="IPR052162">
    <property type="entry name" value="Sensor_kinase/Photoreceptor"/>
</dbReference>
<name>A0A5C7AJG1_9FLAO</name>
<dbReference type="InterPro" id="IPR005467">
    <property type="entry name" value="His_kinase_dom"/>
</dbReference>
<dbReference type="SMART" id="SM00091">
    <property type="entry name" value="PAS"/>
    <property type="match status" value="7"/>
</dbReference>
<dbReference type="Pfam" id="PF13426">
    <property type="entry name" value="PAS_9"/>
    <property type="match status" value="4"/>
</dbReference>
<evidence type="ECO:0000313" key="11">
    <source>
        <dbReference type="EMBL" id="TXE08084.1"/>
    </source>
</evidence>
<dbReference type="SMART" id="SM00387">
    <property type="entry name" value="HATPase_c"/>
    <property type="match status" value="1"/>
</dbReference>
<dbReference type="RefSeq" id="WP_147136446.1">
    <property type="nucleotide sequence ID" value="NZ_VOSC01000028.1"/>
</dbReference>
<feature type="domain" description="PAS" evidence="9">
    <location>
        <begin position="522"/>
        <end position="594"/>
    </location>
</feature>
<dbReference type="PANTHER" id="PTHR43304">
    <property type="entry name" value="PHYTOCHROME-LIKE PROTEIN CPH1"/>
    <property type="match status" value="1"/>
</dbReference>
<dbReference type="Pfam" id="PF00512">
    <property type="entry name" value="HisKA"/>
    <property type="match status" value="1"/>
</dbReference>
<dbReference type="InterPro" id="IPR036097">
    <property type="entry name" value="HisK_dim/P_sf"/>
</dbReference>
<dbReference type="CDD" id="cd00130">
    <property type="entry name" value="PAS"/>
    <property type="match status" value="6"/>
</dbReference>
<protein>
    <recommendedName>
        <fullName evidence="2">histidine kinase</fullName>
        <ecNumber evidence="2">2.7.13.3</ecNumber>
    </recommendedName>
</protein>
<dbReference type="InterPro" id="IPR004358">
    <property type="entry name" value="Sig_transdc_His_kin-like_C"/>
</dbReference>
<gene>
    <name evidence="11" type="ORF">FUA26_12170</name>
</gene>
<dbReference type="SMART" id="SM00448">
    <property type="entry name" value="REC"/>
    <property type="match status" value="1"/>
</dbReference>
<dbReference type="Pfam" id="PF13188">
    <property type="entry name" value="PAS_8"/>
    <property type="match status" value="1"/>
</dbReference>
<dbReference type="SUPFAM" id="SSF47384">
    <property type="entry name" value="Homodimeric domain of signal transducing histidine kinase"/>
    <property type="match status" value="1"/>
</dbReference>
<dbReference type="GO" id="GO:0000155">
    <property type="term" value="F:phosphorelay sensor kinase activity"/>
    <property type="evidence" value="ECO:0007669"/>
    <property type="project" value="InterPro"/>
</dbReference>
<evidence type="ECO:0000259" key="9">
    <source>
        <dbReference type="PROSITE" id="PS50112"/>
    </source>
</evidence>